<feature type="domain" description="DUF7730" evidence="1">
    <location>
        <begin position="122"/>
        <end position="221"/>
    </location>
</feature>
<dbReference type="AlphaFoldDB" id="A0A1Y1Y955"/>
<name>A0A1Y1Y955_9PLEO</name>
<feature type="non-terminal residue" evidence="2">
    <location>
        <position position="1"/>
    </location>
</feature>
<dbReference type="OrthoDB" id="5413827at2759"/>
<organism evidence="2 3">
    <name type="scientific">Clohesyomyces aquaticus</name>
    <dbReference type="NCBI Taxonomy" id="1231657"/>
    <lineage>
        <taxon>Eukaryota</taxon>
        <taxon>Fungi</taxon>
        <taxon>Dikarya</taxon>
        <taxon>Ascomycota</taxon>
        <taxon>Pezizomycotina</taxon>
        <taxon>Dothideomycetes</taxon>
        <taxon>Pleosporomycetidae</taxon>
        <taxon>Pleosporales</taxon>
        <taxon>Lindgomycetaceae</taxon>
        <taxon>Clohesyomyces</taxon>
    </lineage>
</organism>
<protein>
    <recommendedName>
        <fullName evidence="1">DUF7730 domain-containing protein</fullName>
    </recommendedName>
</protein>
<dbReference type="PANTHER" id="PTHR38790">
    <property type="entry name" value="2EXR DOMAIN-CONTAINING PROTEIN-RELATED"/>
    <property type="match status" value="1"/>
</dbReference>
<dbReference type="Proteomes" id="UP000193144">
    <property type="component" value="Unassembled WGS sequence"/>
</dbReference>
<accession>A0A1Y1Y955</accession>
<sequence length="255" mass="29646">SLSSLKATRSRKKNLTPSVLHIFIRSGSLPSTVLHRYLYFWLVPRERTLSRTNVNPHDYNGTTNASILAKEQSIDLNFEQTALDPQTRVTNAKPACIDKRTSLLNLRKDRKIINQISISNSLQSPLLRLPPEVRNQIFSHVLGSCDIDIHTKHVEYFPETKQWPHRIWHVARPLDSERDLEYAISSRSRKPDFQLPLVCRQIYHETKLLHYALNRFHFAGSARNVVGKRANSWYNPTDYWIEQHTKAQIEAVTMI</sequence>
<dbReference type="InterPro" id="IPR056632">
    <property type="entry name" value="DUF7730"/>
</dbReference>
<keyword evidence="3" id="KW-1185">Reference proteome</keyword>
<proteinExistence type="predicted"/>
<dbReference type="EMBL" id="MCFA01000306">
    <property type="protein sequence ID" value="ORX94518.1"/>
    <property type="molecule type" value="Genomic_DNA"/>
</dbReference>
<comment type="caution">
    <text evidence="2">The sequence shown here is derived from an EMBL/GenBank/DDBJ whole genome shotgun (WGS) entry which is preliminary data.</text>
</comment>
<evidence type="ECO:0000313" key="3">
    <source>
        <dbReference type="Proteomes" id="UP000193144"/>
    </source>
</evidence>
<dbReference type="PANTHER" id="PTHR38790:SF4">
    <property type="entry name" value="2EXR DOMAIN-CONTAINING PROTEIN"/>
    <property type="match status" value="1"/>
</dbReference>
<reference evidence="2 3" key="1">
    <citation type="submission" date="2016-07" db="EMBL/GenBank/DDBJ databases">
        <title>Pervasive Adenine N6-methylation of Active Genes in Fungi.</title>
        <authorList>
            <consortium name="DOE Joint Genome Institute"/>
            <person name="Mondo S.J."/>
            <person name="Dannebaum R.O."/>
            <person name="Kuo R.C."/>
            <person name="Labutti K."/>
            <person name="Haridas S."/>
            <person name="Kuo A."/>
            <person name="Salamov A."/>
            <person name="Ahrendt S.R."/>
            <person name="Lipzen A."/>
            <person name="Sullivan W."/>
            <person name="Andreopoulos W.B."/>
            <person name="Clum A."/>
            <person name="Lindquist E."/>
            <person name="Daum C."/>
            <person name="Ramamoorthy G.K."/>
            <person name="Gryganskyi A."/>
            <person name="Culley D."/>
            <person name="Magnuson J.K."/>
            <person name="James T.Y."/>
            <person name="O'Malley M.A."/>
            <person name="Stajich J.E."/>
            <person name="Spatafora J.W."/>
            <person name="Visel A."/>
            <person name="Grigoriev I.V."/>
        </authorList>
    </citation>
    <scope>NUCLEOTIDE SEQUENCE [LARGE SCALE GENOMIC DNA]</scope>
    <source>
        <strain evidence="2 3">CBS 115471</strain>
    </source>
</reference>
<evidence type="ECO:0000313" key="2">
    <source>
        <dbReference type="EMBL" id="ORX94518.1"/>
    </source>
</evidence>
<evidence type="ECO:0000259" key="1">
    <source>
        <dbReference type="Pfam" id="PF24864"/>
    </source>
</evidence>
<dbReference type="Pfam" id="PF24864">
    <property type="entry name" value="DUF7730"/>
    <property type="match status" value="1"/>
</dbReference>
<gene>
    <name evidence="2" type="ORF">BCR34DRAFT_220843</name>
</gene>